<dbReference type="Gene3D" id="3.40.50.980">
    <property type="match status" value="2"/>
</dbReference>
<organism evidence="3">
    <name type="scientific">marine metagenome</name>
    <dbReference type="NCBI Taxonomy" id="408172"/>
    <lineage>
        <taxon>unclassified sequences</taxon>
        <taxon>metagenomes</taxon>
        <taxon>ecological metagenomes</taxon>
    </lineage>
</organism>
<dbReference type="Gene3D" id="2.30.38.10">
    <property type="entry name" value="Luciferase, Domain 3"/>
    <property type="match status" value="1"/>
</dbReference>
<dbReference type="InterPro" id="IPR020845">
    <property type="entry name" value="AMP-binding_CS"/>
</dbReference>
<evidence type="ECO:0000259" key="2">
    <source>
        <dbReference type="Pfam" id="PF13193"/>
    </source>
</evidence>
<name>A0A381NT34_9ZZZZ</name>
<dbReference type="AlphaFoldDB" id="A0A381NT34"/>
<reference evidence="3" key="1">
    <citation type="submission" date="2018-05" db="EMBL/GenBank/DDBJ databases">
        <authorList>
            <person name="Lanie J.A."/>
            <person name="Ng W.-L."/>
            <person name="Kazmierczak K.M."/>
            <person name="Andrzejewski T.M."/>
            <person name="Davidsen T.M."/>
            <person name="Wayne K.J."/>
            <person name="Tettelin H."/>
            <person name="Glass J.I."/>
            <person name="Rusch D."/>
            <person name="Podicherti R."/>
            <person name="Tsui H.-C.T."/>
            <person name="Winkler M.E."/>
        </authorList>
    </citation>
    <scope>NUCLEOTIDE SEQUENCE</scope>
</reference>
<sequence length="558" mass="63422">MKKDIIEIVEELCTKEGEYPVKNTKINGYSHKCFDWGPSNLGEYFSLALEHEERDMLVFEGKRWTYREAYLEASSFANALIDRYKIQKNDKVAIASRNFPEWMFSFMAITSIGAVAVPLNSWWTSKELEYGLKNCDAKLVIVDRERLERINPFADKLKLNTILLRAKNNPTGDLWENLLNKYSDLEMPKINVDKDQDATIFYTSGSTGHPKGVCSSHRAILSALLQWMVVGRARMIRDSIEEDDSQPSCLITVPLFHVTGSHAQFMLSFLSARKMVMMYRWDPEEALKLIEAEKITSLGGVPTMTLEVMRSEKRENYDLSSLKELSGGGAARPSSHVQQLQDEFPNTNPGLGYGLTETNAAGAVISGEEYLLRPGSTGKPTPPLTEIKIVKENGQQGSKNEVGEVYIKSSTNFRCYWGDEKATREAFDKEWFKTGDLGYLDEESYLFIVDRAKDIVIRGGENISCLEVEDIINSHPSIIEASVYGIPDERLGEVLCSSVSVKKNIIFDQKEFKNYLKKYLAAFKIPEHIDEHYEMLPRTASGKIYKLKLRETMKEYLT</sequence>
<dbReference type="EMBL" id="UINC01000553">
    <property type="protein sequence ID" value="SUZ57274.1"/>
    <property type="molecule type" value="Genomic_DNA"/>
</dbReference>
<dbReference type="InterPro" id="IPR000873">
    <property type="entry name" value="AMP-dep_synth/lig_dom"/>
</dbReference>
<accession>A0A381NT34</accession>
<evidence type="ECO:0000313" key="3">
    <source>
        <dbReference type="EMBL" id="SUZ57274.1"/>
    </source>
</evidence>
<dbReference type="SUPFAM" id="SSF56801">
    <property type="entry name" value="Acetyl-CoA synthetase-like"/>
    <property type="match status" value="1"/>
</dbReference>
<dbReference type="PANTHER" id="PTHR24096:SF393">
    <property type="entry name" value="LIGASE, PUTATIVE-RELATED"/>
    <property type="match status" value="1"/>
</dbReference>
<dbReference type="GO" id="GO:0019748">
    <property type="term" value="P:secondary metabolic process"/>
    <property type="evidence" value="ECO:0007669"/>
    <property type="project" value="TreeGrafter"/>
</dbReference>
<protein>
    <recommendedName>
        <fullName evidence="4">AMP-dependent synthetase/ligase domain-containing protein</fullName>
    </recommendedName>
</protein>
<proteinExistence type="predicted"/>
<dbReference type="InterPro" id="IPR025110">
    <property type="entry name" value="AMP-bd_C"/>
</dbReference>
<evidence type="ECO:0000259" key="1">
    <source>
        <dbReference type="Pfam" id="PF00501"/>
    </source>
</evidence>
<dbReference type="Pfam" id="PF00501">
    <property type="entry name" value="AMP-binding"/>
    <property type="match status" value="1"/>
</dbReference>
<feature type="domain" description="AMP-binding enzyme C-terminal" evidence="2">
    <location>
        <begin position="467"/>
        <end position="543"/>
    </location>
</feature>
<dbReference type="InterPro" id="IPR045851">
    <property type="entry name" value="AMP-bd_C_sf"/>
</dbReference>
<gene>
    <name evidence="3" type="ORF">METZ01_LOCUS10128</name>
</gene>
<dbReference type="GO" id="GO:0016405">
    <property type="term" value="F:CoA-ligase activity"/>
    <property type="evidence" value="ECO:0007669"/>
    <property type="project" value="TreeGrafter"/>
</dbReference>
<dbReference type="Gene3D" id="3.30.300.30">
    <property type="match status" value="1"/>
</dbReference>
<dbReference type="Pfam" id="PF13193">
    <property type="entry name" value="AMP-binding_C"/>
    <property type="match status" value="1"/>
</dbReference>
<dbReference type="PROSITE" id="PS00455">
    <property type="entry name" value="AMP_BINDING"/>
    <property type="match status" value="1"/>
</dbReference>
<evidence type="ECO:0008006" key="4">
    <source>
        <dbReference type="Google" id="ProtNLM"/>
    </source>
</evidence>
<feature type="domain" description="AMP-dependent synthetase/ligase" evidence="1">
    <location>
        <begin position="50"/>
        <end position="417"/>
    </location>
</feature>
<dbReference type="PANTHER" id="PTHR24096">
    <property type="entry name" value="LONG-CHAIN-FATTY-ACID--COA LIGASE"/>
    <property type="match status" value="1"/>
</dbReference>